<dbReference type="Pfam" id="PF00501">
    <property type="entry name" value="AMP-binding"/>
    <property type="match status" value="1"/>
</dbReference>
<evidence type="ECO:0000313" key="3">
    <source>
        <dbReference type="Proteomes" id="UP000292052"/>
    </source>
</evidence>
<dbReference type="EMBL" id="QDEB01050632">
    <property type="protein sequence ID" value="RZC37649.1"/>
    <property type="molecule type" value="Genomic_DNA"/>
</dbReference>
<dbReference type="SUPFAM" id="SSF56801">
    <property type="entry name" value="Acetyl-CoA synthetase-like"/>
    <property type="match status" value="1"/>
</dbReference>
<sequence length="131" mass="14447">MNRKILSGPPLNYTTNSSLGQFFFESAERFGNRLCQIDPKCNKKEIFSSVKKKSVTIALGLRKKGITSQDLIVTCSTVTLDTAIPILASFYLGAKVANLDVTLSRRQIKHLLSLVSPSVIFVEEPSLSLIE</sequence>
<organism evidence="2 3">
    <name type="scientific">Asbolus verrucosus</name>
    <name type="common">Desert ironclad beetle</name>
    <dbReference type="NCBI Taxonomy" id="1661398"/>
    <lineage>
        <taxon>Eukaryota</taxon>
        <taxon>Metazoa</taxon>
        <taxon>Ecdysozoa</taxon>
        <taxon>Arthropoda</taxon>
        <taxon>Hexapoda</taxon>
        <taxon>Insecta</taxon>
        <taxon>Pterygota</taxon>
        <taxon>Neoptera</taxon>
        <taxon>Endopterygota</taxon>
        <taxon>Coleoptera</taxon>
        <taxon>Polyphaga</taxon>
        <taxon>Cucujiformia</taxon>
        <taxon>Tenebrionidae</taxon>
        <taxon>Pimeliinae</taxon>
        <taxon>Asbolus</taxon>
    </lineage>
</organism>
<dbReference type="Gene3D" id="3.40.50.12780">
    <property type="entry name" value="N-terminal domain of ligase-like"/>
    <property type="match status" value="1"/>
</dbReference>
<proteinExistence type="predicted"/>
<dbReference type="AlphaFoldDB" id="A0A482VYX1"/>
<name>A0A482VYX1_ASBVE</name>
<accession>A0A482VYX1</accession>
<protein>
    <submittedName>
        <fullName evidence="2">AMP-binding domain containing protein</fullName>
    </submittedName>
</protein>
<keyword evidence="3" id="KW-1185">Reference proteome</keyword>
<feature type="domain" description="AMP-dependent synthetase/ligase" evidence="1">
    <location>
        <begin position="23"/>
        <end position="122"/>
    </location>
</feature>
<dbReference type="InterPro" id="IPR042099">
    <property type="entry name" value="ANL_N_sf"/>
</dbReference>
<dbReference type="STRING" id="1661398.A0A482VYX1"/>
<gene>
    <name evidence="2" type="ORF">BDFB_011600</name>
</gene>
<dbReference type="InterPro" id="IPR000873">
    <property type="entry name" value="AMP-dep_synth/lig_dom"/>
</dbReference>
<evidence type="ECO:0000259" key="1">
    <source>
        <dbReference type="Pfam" id="PF00501"/>
    </source>
</evidence>
<comment type="caution">
    <text evidence="2">The sequence shown here is derived from an EMBL/GenBank/DDBJ whole genome shotgun (WGS) entry which is preliminary data.</text>
</comment>
<dbReference type="OrthoDB" id="10253869at2759"/>
<evidence type="ECO:0000313" key="2">
    <source>
        <dbReference type="EMBL" id="RZC37649.1"/>
    </source>
</evidence>
<reference evidence="2 3" key="1">
    <citation type="submission" date="2017-03" db="EMBL/GenBank/DDBJ databases">
        <title>Genome of the blue death feigning beetle - Asbolus verrucosus.</title>
        <authorList>
            <person name="Rider S.D."/>
        </authorList>
    </citation>
    <scope>NUCLEOTIDE SEQUENCE [LARGE SCALE GENOMIC DNA]</scope>
    <source>
        <strain evidence="2">Butters</strain>
        <tissue evidence="2">Head and leg muscle</tissue>
    </source>
</reference>
<dbReference type="Proteomes" id="UP000292052">
    <property type="component" value="Unassembled WGS sequence"/>
</dbReference>